<feature type="domain" description="ChrB N-terminal" evidence="2">
    <location>
        <begin position="63"/>
        <end position="200"/>
    </location>
</feature>
<gene>
    <name evidence="3" type="ORF">SAMN05660653_02029</name>
</gene>
<reference evidence="3 4" key="1">
    <citation type="submission" date="2016-10" db="EMBL/GenBank/DDBJ databases">
        <authorList>
            <person name="de Groot N.N."/>
        </authorList>
    </citation>
    <scope>NUCLEOTIDE SEQUENCE [LARGE SCALE GENOMIC DNA]</scope>
    <source>
        <strain evidence="3 4">ASO4-2</strain>
    </source>
</reference>
<dbReference type="AlphaFoldDB" id="A0A1G6DBE8"/>
<accession>A0A1G6DBE8</accession>
<proteinExistence type="predicted"/>
<dbReference type="Proteomes" id="UP000198771">
    <property type="component" value="Unassembled WGS sequence"/>
</dbReference>
<evidence type="ECO:0000259" key="1">
    <source>
        <dbReference type="Pfam" id="PF09828"/>
    </source>
</evidence>
<dbReference type="Pfam" id="PF20229">
    <property type="entry name" value="ChrB_N"/>
    <property type="match status" value="1"/>
</dbReference>
<sequence>MRNTYQLTHMSPYFYVNCHFNIFEFEAIERRVNMKTTDEKQGSTWLLCIHNIPPKPPYLRAKAARRLAALGAVALKNAVYVLPDDVRQREGLLWLSREIEQGGGRVFACRAAFDVAIGNADNDRIKSLFIEARDAQYRELAAEARPIFEGLNDSCAADEGRRKETAAWLAQLRSRYDRIVAVDFFGAPGREAMESILAGAEKWLRLAAAGEDKSSEMDAALRLEEYIGRTWVTRPGIHVDRIASAWLIRRFIDSEAIFRFDAESVSPGDLRFDMAEAEFTHEGAECTFEVMLRRFGLLDDSALKSLGAIIHDIDLDEHHPARPESPGIAALMAGIVLREDDDGQRLKHGFQILDSLLEFFRKHPTTNKAV</sequence>
<evidence type="ECO:0000313" key="4">
    <source>
        <dbReference type="Proteomes" id="UP000198771"/>
    </source>
</evidence>
<evidence type="ECO:0000259" key="2">
    <source>
        <dbReference type="Pfam" id="PF20229"/>
    </source>
</evidence>
<keyword evidence="4" id="KW-1185">Reference proteome</keyword>
<feature type="domain" description="ChrB C-terminal" evidence="1">
    <location>
        <begin position="231"/>
        <end position="359"/>
    </location>
</feature>
<organism evidence="3 4">
    <name type="scientific">Desulfonatronum thiosulfatophilum</name>
    <dbReference type="NCBI Taxonomy" id="617002"/>
    <lineage>
        <taxon>Bacteria</taxon>
        <taxon>Pseudomonadati</taxon>
        <taxon>Thermodesulfobacteriota</taxon>
        <taxon>Desulfovibrionia</taxon>
        <taxon>Desulfovibrionales</taxon>
        <taxon>Desulfonatronaceae</taxon>
        <taxon>Desulfonatronum</taxon>
    </lineage>
</organism>
<dbReference type="InterPro" id="IPR018634">
    <property type="entry name" value="ChrB_C"/>
</dbReference>
<dbReference type="STRING" id="617002.SAMN05660653_02029"/>
<name>A0A1G6DBE8_9BACT</name>
<evidence type="ECO:0008006" key="5">
    <source>
        <dbReference type="Google" id="ProtNLM"/>
    </source>
</evidence>
<evidence type="ECO:0000313" key="3">
    <source>
        <dbReference type="EMBL" id="SDB42487.1"/>
    </source>
</evidence>
<dbReference type="EMBL" id="FMXO01000011">
    <property type="protein sequence ID" value="SDB42487.1"/>
    <property type="molecule type" value="Genomic_DNA"/>
</dbReference>
<protein>
    <recommendedName>
        <fullName evidence="5">Chromate resistance exported protein</fullName>
    </recommendedName>
</protein>
<dbReference type="InterPro" id="IPR046858">
    <property type="entry name" value="ChrB_N"/>
</dbReference>
<dbReference type="Pfam" id="PF09828">
    <property type="entry name" value="ChrB_C"/>
    <property type="match status" value="1"/>
</dbReference>